<protein>
    <submittedName>
        <fullName evidence="1">Uncharacterized protein</fullName>
    </submittedName>
</protein>
<dbReference type="AlphaFoldDB" id="A0A1E5WF70"/>
<proteinExistence type="predicted"/>
<feature type="non-terminal residue" evidence="1">
    <location>
        <position position="1"/>
    </location>
</feature>
<gene>
    <name evidence="1" type="ORF">BAE44_0002927</name>
</gene>
<comment type="caution">
    <text evidence="1">The sequence shown here is derived from an EMBL/GenBank/DDBJ whole genome shotgun (WGS) entry which is preliminary data.</text>
</comment>
<dbReference type="Proteomes" id="UP000095767">
    <property type="component" value="Unassembled WGS sequence"/>
</dbReference>
<accession>A0A1E5WF70</accession>
<sequence length="30" mass="3269">LARSALCFFGRYVWLVNPPGGVCNSNSIIN</sequence>
<name>A0A1E5WF70_9POAL</name>
<keyword evidence="2" id="KW-1185">Reference proteome</keyword>
<evidence type="ECO:0000313" key="2">
    <source>
        <dbReference type="Proteomes" id="UP000095767"/>
    </source>
</evidence>
<organism evidence="1 2">
    <name type="scientific">Dichanthelium oligosanthes</name>
    <dbReference type="NCBI Taxonomy" id="888268"/>
    <lineage>
        <taxon>Eukaryota</taxon>
        <taxon>Viridiplantae</taxon>
        <taxon>Streptophyta</taxon>
        <taxon>Embryophyta</taxon>
        <taxon>Tracheophyta</taxon>
        <taxon>Spermatophyta</taxon>
        <taxon>Magnoliopsida</taxon>
        <taxon>Liliopsida</taxon>
        <taxon>Poales</taxon>
        <taxon>Poaceae</taxon>
        <taxon>PACMAD clade</taxon>
        <taxon>Panicoideae</taxon>
        <taxon>Panicodae</taxon>
        <taxon>Paniceae</taxon>
        <taxon>Dichantheliinae</taxon>
        <taxon>Dichanthelium</taxon>
    </lineage>
</organism>
<reference evidence="1 2" key="1">
    <citation type="submission" date="2016-09" db="EMBL/GenBank/DDBJ databases">
        <title>The draft genome of Dichanthelium oligosanthes: A C3 panicoid grass species.</title>
        <authorList>
            <person name="Studer A.J."/>
            <person name="Schnable J.C."/>
            <person name="Brutnell T.P."/>
        </authorList>
    </citation>
    <scope>NUCLEOTIDE SEQUENCE [LARGE SCALE GENOMIC DNA]</scope>
    <source>
        <strain evidence="2">cv. Kellogg 1175</strain>
        <tissue evidence="1">Leaf</tissue>
    </source>
</reference>
<evidence type="ECO:0000313" key="1">
    <source>
        <dbReference type="EMBL" id="OEL36057.1"/>
    </source>
</evidence>
<dbReference type="EMBL" id="LWDX02010333">
    <property type="protein sequence ID" value="OEL36057.1"/>
    <property type="molecule type" value="Genomic_DNA"/>
</dbReference>